<comment type="caution">
    <text evidence="2">The sequence shown here is derived from an EMBL/GenBank/DDBJ whole genome shotgun (WGS) entry which is preliminary data.</text>
</comment>
<protein>
    <submittedName>
        <fullName evidence="2">GCN5 family acetyltransferase</fullName>
    </submittedName>
</protein>
<dbReference type="Proteomes" id="UP000037088">
    <property type="component" value="Unassembled WGS sequence"/>
</dbReference>
<feature type="domain" description="N-acetyltransferase" evidence="1">
    <location>
        <begin position="8"/>
        <end position="166"/>
    </location>
</feature>
<reference evidence="4 5" key="1">
    <citation type="journal article" date="2015" name="Int. J. Syst. Evol. Microbiol.">
        <title>Erwinia iniecta sp. nov., isolated from Russian wheat aphids (Diuraphis noxia).</title>
        <authorList>
            <person name="Campillo T."/>
            <person name="Luna E."/>
            <person name="Portier P."/>
            <person name="Fischer-Le Saux M."/>
            <person name="Lapitan N."/>
            <person name="Tisserat N.A."/>
            <person name="Leach J.E."/>
        </authorList>
    </citation>
    <scope>NUCLEOTIDE SEQUENCE [LARGE SCALE GENOMIC DNA]</scope>
    <source>
        <strain evidence="2 5">B120</strain>
        <strain evidence="3 4">B149</strain>
    </source>
</reference>
<dbReference type="Pfam" id="PF13302">
    <property type="entry name" value="Acetyltransf_3"/>
    <property type="match status" value="1"/>
</dbReference>
<dbReference type="InterPro" id="IPR016181">
    <property type="entry name" value="Acyl_CoA_acyltransferase"/>
</dbReference>
<evidence type="ECO:0000259" key="1">
    <source>
        <dbReference type="PROSITE" id="PS51186"/>
    </source>
</evidence>
<evidence type="ECO:0000313" key="2">
    <source>
        <dbReference type="EMBL" id="KOC90498.1"/>
    </source>
</evidence>
<dbReference type="PANTHER" id="PTHR43792">
    <property type="entry name" value="GNAT FAMILY, PUTATIVE (AFU_ORTHOLOGUE AFUA_3G00765)-RELATED-RELATED"/>
    <property type="match status" value="1"/>
</dbReference>
<keyword evidence="5" id="KW-1185">Reference proteome</keyword>
<gene>
    <name evidence="2" type="ORF">NG42_09040</name>
    <name evidence="3" type="ORF">NG43_09025</name>
</gene>
<dbReference type="EMBL" id="JRXE01000010">
    <property type="protein sequence ID" value="KOC90498.1"/>
    <property type="molecule type" value="Genomic_DNA"/>
</dbReference>
<dbReference type="EMBL" id="JRXF01000012">
    <property type="protein sequence ID" value="KOC93623.1"/>
    <property type="molecule type" value="Genomic_DNA"/>
</dbReference>
<dbReference type="InterPro" id="IPR051531">
    <property type="entry name" value="N-acetyltransferase"/>
</dbReference>
<evidence type="ECO:0000313" key="5">
    <source>
        <dbReference type="Proteomes" id="UP000037088"/>
    </source>
</evidence>
<dbReference type="Proteomes" id="UP000036851">
    <property type="component" value="Unassembled WGS sequence"/>
</dbReference>
<dbReference type="OrthoDB" id="7852312at2"/>
<accession>A0A0L7T574</accession>
<dbReference type="Gene3D" id="3.40.630.30">
    <property type="match status" value="1"/>
</dbReference>
<keyword evidence="2" id="KW-0808">Transferase</keyword>
<dbReference type="AlphaFoldDB" id="A0A0L7T574"/>
<sequence>MQIHSSRLHYHPLSLQDWPFFCALNLDPQVMRYVSDPRNEDEIRRQSFEIRLPRWTPGSTHWLCLVMRKKEDDTPVGVTGFIDRGAGVAEVGFLLASAFQGKGYGIESLRALCEGAFSLSNFRKLTATVTAGNLASKALLEKAGFVQEGTLRQSYFLHGRWQDDWVFGLLKTEFRQGSQPQSQ</sequence>
<dbReference type="PROSITE" id="PS51186">
    <property type="entry name" value="GNAT"/>
    <property type="match status" value="1"/>
</dbReference>
<dbReference type="SUPFAM" id="SSF55729">
    <property type="entry name" value="Acyl-CoA N-acyltransferases (Nat)"/>
    <property type="match status" value="1"/>
</dbReference>
<dbReference type="PANTHER" id="PTHR43792:SF1">
    <property type="entry name" value="N-ACETYLTRANSFERASE DOMAIN-CONTAINING PROTEIN"/>
    <property type="match status" value="1"/>
</dbReference>
<proteinExistence type="predicted"/>
<evidence type="ECO:0000313" key="3">
    <source>
        <dbReference type="EMBL" id="KOC93623.1"/>
    </source>
</evidence>
<evidence type="ECO:0000313" key="4">
    <source>
        <dbReference type="Proteomes" id="UP000036851"/>
    </source>
</evidence>
<dbReference type="RefSeq" id="WP_052898962.1">
    <property type="nucleotide sequence ID" value="NZ_JRXE01000010.1"/>
</dbReference>
<dbReference type="STRING" id="1560201.NG42_09040"/>
<dbReference type="InterPro" id="IPR000182">
    <property type="entry name" value="GNAT_dom"/>
</dbReference>
<dbReference type="PATRIC" id="fig|1560201.3.peg.1919"/>
<name>A0A0L7T574_9GAMM</name>
<dbReference type="GO" id="GO:0016747">
    <property type="term" value="F:acyltransferase activity, transferring groups other than amino-acyl groups"/>
    <property type="evidence" value="ECO:0007669"/>
    <property type="project" value="InterPro"/>
</dbReference>
<organism evidence="2 5">
    <name type="scientific">Winslowiella iniecta</name>
    <dbReference type="NCBI Taxonomy" id="1560201"/>
    <lineage>
        <taxon>Bacteria</taxon>
        <taxon>Pseudomonadati</taxon>
        <taxon>Pseudomonadota</taxon>
        <taxon>Gammaproteobacteria</taxon>
        <taxon>Enterobacterales</taxon>
        <taxon>Erwiniaceae</taxon>
        <taxon>Winslowiella</taxon>
    </lineage>
</organism>